<dbReference type="InterPro" id="IPR009061">
    <property type="entry name" value="DNA-bd_dom_put_sf"/>
</dbReference>
<protein>
    <submittedName>
        <fullName evidence="10">MerR family redox-sensitive transcriptional activator SoxR</fullName>
    </submittedName>
</protein>
<dbReference type="Pfam" id="PF00376">
    <property type="entry name" value="MerR"/>
    <property type="match status" value="1"/>
</dbReference>
<dbReference type="InterPro" id="IPR010211">
    <property type="entry name" value="Redox-sen_tscrpt-act_SoxR"/>
</dbReference>
<dbReference type="Proteomes" id="UP000316184">
    <property type="component" value="Unassembled WGS sequence"/>
</dbReference>
<keyword evidence="6" id="KW-0238">DNA-binding</keyword>
<keyword evidence="11" id="KW-1185">Reference proteome</keyword>
<name>A0A561VAS3_9PSEU</name>
<dbReference type="PANTHER" id="PTHR30204:SF0">
    <property type="entry name" value="REDOX-SENSITIVE TRANSCRIPTIONAL ACTIVATOR SOXR"/>
    <property type="match status" value="1"/>
</dbReference>
<evidence type="ECO:0000313" key="11">
    <source>
        <dbReference type="Proteomes" id="UP000316184"/>
    </source>
</evidence>
<dbReference type="GO" id="GO:0006979">
    <property type="term" value="P:response to oxidative stress"/>
    <property type="evidence" value="ECO:0007669"/>
    <property type="project" value="InterPro"/>
</dbReference>
<proteinExistence type="predicted"/>
<dbReference type="InterPro" id="IPR047057">
    <property type="entry name" value="MerR_fam"/>
</dbReference>
<dbReference type="InterPro" id="IPR015358">
    <property type="entry name" value="Tscrpt_reg_MerR_DNA-bd"/>
</dbReference>
<dbReference type="Gene3D" id="1.10.1660.10">
    <property type="match status" value="1"/>
</dbReference>
<dbReference type="PRINTS" id="PR00040">
    <property type="entry name" value="HTHMERR"/>
</dbReference>
<comment type="caution">
    <text evidence="10">The sequence shown here is derived from an EMBL/GenBank/DDBJ whole genome shotgun (WGS) entry which is preliminary data.</text>
</comment>
<sequence>MSKLPALLTIGEVAHRSGVAQTALRFYEDRGLITSTRTSGNQRRYRRAVLRRLAFIRAAQRVGLSLEQISEALATLPDDHAPTKADWARLSRRWRDELDARIDGLQRLRDNLTGCIGCGCLSLRTCILNNPDDRQAENGPGAPVLRPTADPTTPAPA</sequence>
<keyword evidence="1" id="KW-0001">2Fe-2S</keyword>
<evidence type="ECO:0000313" key="10">
    <source>
        <dbReference type="EMBL" id="TWG08726.1"/>
    </source>
</evidence>
<dbReference type="PANTHER" id="PTHR30204">
    <property type="entry name" value="REDOX-CYCLING DRUG-SENSING TRANSCRIPTIONAL ACTIVATOR SOXR"/>
    <property type="match status" value="1"/>
</dbReference>
<dbReference type="GO" id="GO:0003677">
    <property type="term" value="F:DNA binding"/>
    <property type="evidence" value="ECO:0007669"/>
    <property type="project" value="UniProtKB-KW"/>
</dbReference>
<evidence type="ECO:0000256" key="6">
    <source>
        <dbReference type="ARBA" id="ARBA00023125"/>
    </source>
</evidence>
<keyword evidence="5" id="KW-0805">Transcription regulation</keyword>
<keyword evidence="7" id="KW-0804">Transcription</keyword>
<dbReference type="AlphaFoldDB" id="A0A561VAS3"/>
<keyword evidence="2" id="KW-0479">Metal-binding</keyword>
<dbReference type="GO" id="GO:0003700">
    <property type="term" value="F:DNA-binding transcription factor activity"/>
    <property type="evidence" value="ECO:0007669"/>
    <property type="project" value="InterPro"/>
</dbReference>
<evidence type="ECO:0000256" key="2">
    <source>
        <dbReference type="ARBA" id="ARBA00022723"/>
    </source>
</evidence>
<feature type="region of interest" description="Disordered" evidence="8">
    <location>
        <begin position="136"/>
        <end position="157"/>
    </location>
</feature>
<evidence type="ECO:0000256" key="5">
    <source>
        <dbReference type="ARBA" id="ARBA00023015"/>
    </source>
</evidence>
<dbReference type="RefSeq" id="WP_145737463.1">
    <property type="nucleotide sequence ID" value="NZ_VIWX01000001.1"/>
</dbReference>
<dbReference type="CDD" id="cd01110">
    <property type="entry name" value="HTH_SoxR"/>
    <property type="match status" value="1"/>
</dbReference>
<dbReference type="OrthoDB" id="9802944at2"/>
<dbReference type="SUPFAM" id="SSF46955">
    <property type="entry name" value="Putative DNA-binding domain"/>
    <property type="match status" value="1"/>
</dbReference>
<evidence type="ECO:0000259" key="9">
    <source>
        <dbReference type="PROSITE" id="PS50937"/>
    </source>
</evidence>
<feature type="domain" description="HTH merR-type" evidence="9">
    <location>
        <begin position="7"/>
        <end position="75"/>
    </location>
</feature>
<keyword evidence="3" id="KW-0408">Iron</keyword>
<evidence type="ECO:0000256" key="7">
    <source>
        <dbReference type="ARBA" id="ARBA00023163"/>
    </source>
</evidence>
<evidence type="ECO:0000256" key="3">
    <source>
        <dbReference type="ARBA" id="ARBA00023004"/>
    </source>
</evidence>
<dbReference type="NCBIfam" id="TIGR01950">
    <property type="entry name" value="SoxR"/>
    <property type="match status" value="1"/>
</dbReference>
<reference evidence="10 11" key="1">
    <citation type="submission" date="2019-06" db="EMBL/GenBank/DDBJ databases">
        <title>Sequencing the genomes of 1000 actinobacteria strains.</title>
        <authorList>
            <person name="Klenk H.-P."/>
        </authorList>
    </citation>
    <scope>NUCLEOTIDE SEQUENCE [LARGE SCALE GENOMIC DNA]</scope>
    <source>
        <strain evidence="10 11">DSM 46699</strain>
    </source>
</reference>
<dbReference type="EMBL" id="VIWX01000001">
    <property type="protein sequence ID" value="TWG08726.1"/>
    <property type="molecule type" value="Genomic_DNA"/>
</dbReference>
<dbReference type="GO" id="GO:0046872">
    <property type="term" value="F:metal ion binding"/>
    <property type="evidence" value="ECO:0007669"/>
    <property type="project" value="UniProtKB-KW"/>
</dbReference>
<dbReference type="PROSITE" id="PS00552">
    <property type="entry name" value="HTH_MERR_1"/>
    <property type="match status" value="1"/>
</dbReference>
<accession>A0A561VAS3</accession>
<dbReference type="SMART" id="SM00422">
    <property type="entry name" value="HTH_MERR"/>
    <property type="match status" value="1"/>
</dbReference>
<evidence type="ECO:0000256" key="1">
    <source>
        <dbReference type="ARBA" id="ARBA00022714"/>
    </source>
</evidence>
<evidence type="ECO:0000256" key="4">
    <source>
        <dbReference type="ARBA" id="ARBA00023014"/>
    </source>
</evidence>
<dbReference type="GO" id="GO:0051537">
    <property type="term" value="F:2 iron, 2 sulfur cluster binding"/>
    <property type="evidence" value="ECO:0007669"/>
    <property type="project" value="UniProtKB-KW"/>
</dbReference>
<organism evidence="10 11">
    <name type="scientific">Saccharopolyspora dendranthemae</name>
    <dbReference type="NCBI Taxonomy" id="1181886"/>
    <lineage>
        <taxon>Bacteria</taxon>
        <taxon>Bacillati</taxon>
        <taxon>Actinomycetota</taxon>
        <taxon>Actinomycetes</taxon>
        <taxon>Pseudonocardiales</taxon>
        <taxon>Pseudonocardiaceae</taxon>
        <taxon>Saccharopolyspora</taxon>
    </lineage>
</organism>
<dbReference type="PROSITE" id="PS50937">
    <property type="entry name" value="HTH_MERR_2"/>
    <property type="match status" value="1"/>
</dbReference>
<gene>
    <name evidence="10" type="ORF">FHU35_111351</name>
</gene>
<feature type="compositionally biased region" description="Low complexity" evidence="8">
    <location>
        <begin position="147"/>
        <end position="157"/>
    </location>
</feature>
<evidence type="ECO:0000256" key="8">
    <source>
        <dbReference type="SAM" id="MobiDB-lite"/>
    </source>
</evidence>
<dbReference type="InterPro" id="IPR000551">
    <property type="entry name" value="MerR-type_HTH_dom"/>
</dbReference>
<dbReference type="Pfam" id="PF09278">
    <property type="entry name" value="MerR-DNA-bind"/>
    <property type="match status" value="1"/>
</dbReference>
<keyword evidence="4" id="KW-0411">Iron-sulfur</keyword>